<evidence type="ECO:0000313" key="4">
    <source>
        <dbReference type="Proteomes" id="UP000886523"/>
    </source>
</evidence>
<gene>
    <name evidence="3" type="ORF">BS47DRAFT_1364782</name>
</gene>
<dbReference type="InterPro" id="IPR013902">
    <property type="entry name" value="Mug135-like_C"/>
</dbReference>
<protein>
    <recommendedName>
        <fullName evidence="2">Mug135-like C-terminal domain-containing protein</fullName>
    </recommendedName>
</protein>
<proteinExistence type="inferred from homology"/>
<feature type="domain" description="Mug135-like C-terminal" evidence="2">
    <location>
        <begin position="123"/>
        <end position="170"/>
    </location>
</feature>
<evidence type="ECO:0000313" key="3">
    <source>
        <dbReference type="EMBL" id="KAF9510082.1"/>
    </source>
</evidence>
<evidence type="ECO:0000259" key="2">
    <source>
        <dbReference type="Pfam" id="PF08593"/>
    </source>
</evidence>
<name>A0A9P6DQJ2_9AGAM</name>
<dbReference type="Proteomes" id="UP000886523">
    <property type="component" value="Unassembled WGS sequence"/>
</dbReference>
<dbReference type="Pfam" id="PF08593">
    <property type="entry name" value="Mug135_C"/>
    <property type="match status" value="1"/>
</dbReference>
<sequence>MWRALQQLQQPHDRIRVPRAPADPPALADVARAHIVKQDVYFSYNTVFFIIGGENELPATLADLGRAVVYEHMVTRAVAMGGNQVIAPAWFAPVQQLLNNMWQEVTHVQQGANNYVRLAELINVQNTDSQIFPFALVLFNDGTDPTQEPHNLPALTSIHAINRLTLEQCD</sequence>
<dbReference type="EMBL" id="MU129023">
    <property type="protein sequence ID" value="KAF9510082.1"/>
    <property type="molecule type" value="Genomic_DNA"/>
</dbReference>
<reference evidence="3" key="1">
    <citation type="journal article" date="2020" name="Nat. Commun.">
        <title>Large-scale genome sequencing of mycorrhizal fungi provides insights into the early evolution of symbiotic traits.</title>
        <authorList>
            <person name="Miyauchi S."/>
            <person name="Kiss E."/>
            <person name="Kuo A."/>
            <person name="Drula E."/>
            <person name="Kohler A."/>
            <person name="Sanchez-Garcia M."/>
            <person name="Morin E."/>
            <person name="Andreopoulos B."/>
            <person name="Barry K.W."/>
            <person name="Bonito G."/>
            <person name="Buee M."/>
            <person name="Carver A."/>
            <person name="Chen C."/>
            <person name="Cichocki N."/>
            <person name="Clum A."/>
            <person name="Culley D."/>
            <person name="Crous P.W."/>
            <person name="Fauchery L."/>
            <person name="Girlanda M."/>
            <person name="Hayes R.D."/>
            <person name="Keri Z."/>
            <person name="LaButti K."/>
            <person name="Lipzen A."/>
            <person name="Lombard V."/>
            <person name="Magnuson J."/>
            <person name="Maillard F."/>
            <person name="Murat C."/>
            <person name="Nolan M."/>
            <person name="Ohm R.A."/>
            <person name="Pangilinan J."/>
            <person name="Pereira M.F."/>
            <person name="Perotto S."/>
            <person name="Peter M."/>
            <person name="Pfister S."/>
            <person name="Riley R."/>
            <person name="Sitrit Y."/>
            <person name="Stielow J.B."/>
            <person name="Szollosi G."/>
            <person name="Zifcakova L."/>
            <person name="Stursova M."/>
            <person name="Spatafora J.W."/>
            <person name="Tedersoo L."/>
            <person name="Vaario L.M."/>
            <person name="Yamada A."/>
            <person name="Yan M."/>
            <person name="Wang P."/>
            <person name="Xu J."/>
            <person name="Bruns T."/>
            <person name="Baldrian P."/>
            <person name="Vilgalys R."/>
            <person name="Dunand C."/>
            <person name="Henrissat B."/>
            <person name="Grigoriev I.V."/>
            <person name="Hibbett D."/>
            <person name="Nagy L.G."/>
            <person name="Martin F.M."/>
        </authorList>
    </citation>
    <scope>NUCLEOTIDE SEQUENCE</scope>
    <source>
        <strain evidence="3">UP504</strain>
    </source>
</reference>
<keyword evidence="4" id="KW-1185">Reference proteome</keyword>
<organism evidence="3 4">
    <name type="scientific">Hydnum rufescens UP504</name>
    <dbReference type="NCBI Taxonomy" id="1448309"/>
    <lineage>
        <taxon>Eukaryota</taxon>
        <taxon>Fungi</taxon>
        <taxon>Dikarya</taxon>
        <taxon>Basidiomycota</taxon>
        <taxon>Agaricomycotina</taxon>
        <taxon>Agaricomycetes</taxon>
        <taxon>Cantharellales</taxon>
        <taxon>Hydnaceae</taxon>
        <taxon>Hydnum</taxon>
    </lineage>
</organism>
<evidence type="ECO:0000256" key="1">
    <source>
        <dbReference type="ARBA" id="ARBA00005788"/>
    </source>
</evidence>
<comment type="caution">
    <text evidence="3">The sequence shown here is derived from an EMBL/GenBank/DDBJ whole genome shotgun (WGS) entry which is preliminary data.</text>
</comment>
<dbReference type="OrthoDB" id="3230244at2759"/>
<comment type="similarity">
    <text evidence="1">Belongs to the UPF0612 family.</text>
</comment>
<dbReference type="AlphaFoldDB" id="A0A9P6DQJ2"/>
<accession>A0A9P6DQJ2</accession>